<name>B3QT41_CHLT3</name>
<sequence length="228" mass="26122">MTFGEKALSFFKTISLDANLLGEVEVMNPYQDLAVLACVQAFFEKYYDDFQKRIFVWGINPGRHGGGVTGIPFTDPFALSEFLGISHSLAGQRELSSQFIYQFIAHFGGASAFYQKFYINSLSPLGFIQNGKNYNFYDNATLQNKLTPFIEKSISSQMAFGAERRVTILLGTGKLLKFFERLNAKHLFFERVLAVEHPRFVMQYKRKSLDQFLEKYAQTFREALAFVE</sequence>
<dbReference type="eggNOG" id="ENOG502Z9QW">
    <property type="taxonomic scope" value="Bacteria"/>
</dbReference>
<dbReference type="InterPro" id="IPR032579">
    <property type="entry name" value="Phe_SMUG2-like"/>
</dbReference>
<dbReference type="RefSeq" id="WP_012500224.1">
    <property type="nucleotide sequence ID" value="NC_011026.1"/>
</dbReference>
<proteinExistence type="predicted"/>
<dbReference type="SUPFAM" id="SSF52141">
    <property type="entry name" value="Uracil-DNA glycosylase-like"/>
    <property type="match status" value="1"/>
</dbReference>
<dbReference type="InterPro" id="IPR036895">
    <property type="entry name" value="Uracil-DNA_glycosylase-like_sf"/>
</dbReference>
<dbReference type="AlphaFoldDB" id="B3QT41"/>
<reference evidence="2 3" key="1">
    <citation type="submission" date="2008-06" db="EMBL/GenBank/DDBJ databases">
        <title>Complete sequence of Chloroherpeton thalassium ATCC 35110.</title>
        <authorList>
            <consortium name="US DOE Joint Genome Institute"/>
            <person name="Lucas S."/>
            <person name="Copeland A."/>
            <person name="Lapidus A."/>
            <person name="Glavina del Rio T."/>
            <person name="Dalin E."/>
            <person name="Tice H."/>
            <person name="Bruce D."/>
            <person name="Goodwin L."/>
            <person name="Pitluck S."/>
            <person name="Schmutz J."/>
            <person name="Larimer F."/>
            <person name="Land M."/>
            <person name="Hauser L."/>
            <person name="Kyrpides N."/>
            <person name="Mikhailova N."/>
            <person name="Liu Z."/>
            <person name="Li T."/>
            <person name="Zhao F."/>
            <person name="Overmann J."/>
            <person name="Bryant D.A."/>
            <person name="Richardson P."/>
        </authorList>
    </citation>
    <scope>NUCLEOTIDE SEQUENCE [LARGE SCALE GENOMIC DNA]</scope>
    <source>
        <strain evidence="3">ATCC 35110 / GB-78</strain>
    </source>
</reference>
<dbReference type="EMBL" id="CP001100">
    <property type="protein sequence ID" value="ACF14140.1"/>
    <property type="molecule type" value="Genomic_DNA"/>
</dbReference>
<evidence type="ECO:0000313" key="2">
    <source>
        <dbReference type="EMBL" id="ACF14140.1"/>
    </source>
</evidence>
<dbReference type="Gene3D" id="3.40.470.10">
    <property type="entry name" value="Uracil-DNA glycosylase-like domain"/>
    <property type="match status" value="1"/>
</dbReference>
<dbReference type="Proteomes" id="UP000001208">
    <property type="component" value="Chromosome"/>
</dbReference>
<dbReference type="HOGENOM" id="CLU_1199042_0_0_10"/>
<dbReference type="KEGG" id="cts:Ctha_1682"/>
<dbReference type="InterPro" id="IPR005122">
    <property type="entry name" value="Uracil-DNA_glycosylase-like"/>
</dbReference>
<evidence type="ECO:0000259" key="1">
    <source>
        <dbReference type="Pfam" id="PF03167"/>
    </source>
</evidence>
<dbReference type="STRING" id="517418.Ctha_1682"/>
<protein>
    <recommendedName>
        <fullName evidence="1">Uracil-DNA glycosylase-like domain-containing protein</fullName>
    </recommendedName>
</protein>
<organism evidence="2 3">
    <name type="scientific">Chloroherpeton thalassium (strain ATCC 35110 / GB-78)</name>
    <dbReference type="NCBI Taxonomy" id="517418"/>
    <lineage>
        <taxon>Bacteria</taxon>
        <taxon>Pseudomonadati</taxon>
        <taxon>Chlorobiota</taxon>
        <taxon>Chlorobiia</taxon>
        <taxon>Chlorobiales</taxon>
        <taxon>Chloroherpetonaceae</taxon>
        <taxon>Chloroherpeton</taxon>
    </lineage>
</organism>
<gene>
    <name evidence="2" type="ordered locus">Ctha_1682</name>
</gene>
<dbReference type="Pfam" id="PF03167">
    <property type="entry name" value="UDG"/>
    <property type="match status" value="1"/>
</dbReference>
<evidence type="ECO:0000313" key="3">
    <source>
        <dbReference type="Proteomes" id="UP000001208"/>
    </source>
</evidence>
<dbReference type="CDD" id="cd19375">
    <property type="entry name" value="UDG-F3-like_SMUG2"/>
    <property type="match status" value="1"/>
</dbReference>
<feature type="domain" description="Uracil-DNA glycosylase-like" evidence="1">
    <location>
        <begin position="45"/>
        <end position="220"/>
    </location>
</feature>
<dbReference type="OrthoDB" id="7107805at2"/>
<keyword evidence="3" id="KW-1185">Reference proteome</keyword>
<accession>B3QT41</accession>